<dbReference type="Pfam" id="PF02171">
    <property type="entry name" value="Piwi"/>
    <property type="match status" value="1"/>
</dbReference>
<protein>
    <recommendedName>
        <fullName evidence="2">Protein argonaute</fullName>
    </recommendedName>
</protein>
<evidence type="ECO:0000313" key="5">
    <source>
        <dbReference type="Proteomes" id="UP000184240"/>
    </source>
</evidence>
<dbReference type="GO" id="GO:0003676">
    <property type="term" value="F:nucleic acid binding"/>
    <property type="evidence" value="ECO:0007669"/>
    <property type="project" value="InterPro"/>
</dbReference>
<evidence type="ECO:0000313" key="4">
    <source>
        <dbReference type="EMBL" id="SHI27254.1"/>
    </source>
</evidence>
<sequence length="663" mass="77768">MELIVNRIKYQLPVKEKLNIIVSDKIDLPFRMRLDFFKKRFQSPEIGLINEWEREKKINNDTFISYTFSVNGSANYLALDYNQIFEYKYTIWLLCNHFKSLGFAVNFNPRVIDVSCYEFVRVYNESWDIFRRWDFKFNTKFKELTFNIGSSETFISKNAIELNDNLGNLSCILPNGEIEKSKYFEIKKSKVIANRELRNTSNLGYNKNPINYFARYEELRQFFNQNLKPSKELIFPSIGFDSIRAEKVNFSKNKMLFRNGETDINPVSGMRSHGVYQDVPDSLEKQFIFIYQNNDDANTLYKYLKNGYKGFPGLQPYVNIPLTLANSVEKGKNKRLEYENIQSLMDAYQDFENRELPNNYYLNLFAIVIGPFDKNDPCTEYYELKLSLIKKGIPTQFVNYENIRKSGVFNYHLPNIAIGIHAKMGGIPWRLATPKKQDLVIGFNQIKSGNKKFIGSTVFFDNQGKLKRTQAFGEQDSSNEILYLLKKAIENYLELESDIQRLVIHYYKTLSKKDQGNIERILREEFNLSIPYAVVEVNDTKSRLDLGFDPDSNFRMPVSGSYLRLYPKEYLLFNNNRFKTIAPVVIKDELPLKLKIHFADEAGFSHRELIEQVYEFSRLIWKGLKQRSQPATCYYAKEIARFKSEIGEPIPDNKLTQTTPWVI</sequence>
<gene>
    <name evidence="4" type="ORF">SAMN04487999_3454</name>
</gene>
<evidence type="ECO:0000259" key="3">
    <source>
        <dbReference type="PROSITE" id="PS50822"/>
    </source>
</evidence>
<comment type="similarity">
    <text evidence="1">Belongs to the argonaute family. Long pAgo subfamily.</text>
</comment>
<dbReference type="OrthoDB" id="1388275at2"/>
<reference evidence="5" key="1">
    <citation type="submission" date="2016-11" db="EMBL/GenBank/DDBJ databases">
        <authorList>
            <person name="Varghese N."/>
            <person name="Submissions S."/>
        </authorList>
    </citation>
    <scope>NUCLEOTIDE SEQUENCE [LARGE SCALE GENOMIC DNA]</scope>
    <source>
        <strain evidence="5">DSM 19859</strain>
    </source>
</reference>
<dbReference type="EMBL" id="FQXT01000011">
    <property type="protein sequence ID" value="SHI27254.1"/>
    <property type="molecule type" value="Genomic_DNA"/>
</dbReference>
<evidence type="ECO:0000256" key="2">
    <source>
        <dbReference type="ARBA" id="ARBA00035032"/>
    </source>
</evidence>
<dbReference type="RefSeq" id="WP_072985233.1">
    <property type="nucleotide sequence ID" value="NZ_FQXT01000011.1"/>
</dbReference>
<dbReference type="STRING" id="573501.SAMN04487999_3454"/>
<dbReference type="Gene3D" id="3.30.420.10">
    <property type="entry name" value="Ribonuclease H-like superfamily/Ribonuclease H"/>
    <property type="match status" value="1"/>
</dbReference>
<dbReference type="PROSITE" id="PS50822">
    <property type="entry name" value="PIWI"/>
    <property type="match status" value="1"/>
</dbReference>
<dbReference type="InterPro" id="IPR012337">
    <property type="entry name" value="RNaseH-like_sf"/>
</dbReference>
<proteinExistence type="inferred from homology"/>
<dbReference type="InterPro" id="IPR036397">
    <property type="entry name" value="RNaseH_sf"/>
</dbReference>
<feature type="domain" description="Piwi" evidence="3">
    <location>
        <begin position="364"/>
        <end position="444"/>
    </location>
</feature>
<dbReference type="SUPFAM" id="SSF53098">
    <property type="entry name" value="Ribonuclease H-like"/>
    <property type="match status" value="1"/>
</dbReference>
<dbReference type="AlphaFoldDB" id="A0A1M5ZSR3"/>
<name>A0A1M5ZSR3_9FLAO</name>
<dbReference type="Proteomes" id="UP000184240">
    <property type="component" value="Unassembled WGS sequence"/>
</dbReference>
<accession>A0A1M5ZSR3</accession>
<evidence type="ECO:0000256" key="1">
    <source>
        <dbReference type="ARBA" id="ARBA00035012"/>
    </source>
</evidence>
<dbReference type="Gene3D" id="3.40.50.2300">
    <property type="match status" value="1"/>
</dbReference>
<dbReference type="SMART" id="SM00950">
    <property type="entry name" value="Piwi"/>
    <property type="match status" value="1"/>
</dbReference>
<organism evidence="4 5">
    <name type="scientific">Leeuwenhoekiella palythoae</name>
    <dbReference type="NCBI Taxonomy" id="573501"/>
    <lineage>
        <taxon>Bacteria</taxon>
        <taxon>Pseudomonadati</taxon>
        <taxon>Bacteroidota</taxon>
        <taxon>Flavobacteriia</taxon>
        <taxon>Flavobacteriales</taxon>
        <taxon>Flavobacteriaceae</taxon>
        <taxon>Leeuwenhoekiella</taxon>
    </lineage>
</organism>
<dbReference type="InterPro" id="IPR003165">
    <property type="entry name" value="Piwi"/>
</dbReference>